<proteinExistence type="predicted"/>
<feature type="domain" description="Peptidase M15C" evidence="2">
    <location>
        <begin position="201"/>
        <end position="272"/>
    </location>
</feature>
<feature type="chain" id="PRO_5030590323" description="Peptidase M15C domain-containing protein" evidence="1">
    <location>
        <begin position="51"/>
        <end position="279"/>
    </location>
</feature>
<protein>
    <recommendedName>
        <fullName evidence="2">Peptidase M15C domain-containing protein</fullName>
    </recommendedName>
</protein>
<keyword evidence="4" id="KW-1185">Reference proteome</keyword>
<dbReference type="Proteomes" id="UP000000493">
    <property type="component" value="Chromosome"/>
</dbReference>
<keyword evidence="1" id="KW-0732">Signal</keyword>
<dbReference type="EMBL" id="CP002859">
    <property type="protein sequence ID" value="AEI47903.1"/>
    <property type="molecule type" value="Genomic_DNA"/>
</dbReference>
<dbReference type="RefSeq" id="WP_013927221.1">
    <property type="nucleotide sequence ID" value="NC_015703.1"/>
</dbReference>
<organism evidence="3 4">
    <name type="scientific">Runella slithyformis (strain ATCC 29530 / DSM 19594 / LMG 11500 / NCIMB 11436 / LSU 4)</name>
    <dbReference type="NCBI Taxonomy" id="761193"/>
    <lineage>
        <taxon>Bacteria</taxon>
        <taxon>Pseudomonadati</taxon>
        <taxon>Bacteroidota</taxon>
        <taxon>Cytophagia</taxon>
        <taxon>Cytophagales</taxon>
        <taxon>Spirosomataceae</taxon>
        <taxon>Runella</taxon>
    </lineage>
</organism>
<reference evidence="3 4" key="2">
    <citation type="journal article" date="2012" name="Stand. Genomic Sci.">
        <title>Complete genome sequence of the aquatic bacterium Runella slithyformis type strain (LSU 4(T)).</title>
        <authorList>
            <person name="Copeland A."/>
            <person name="Zhang X."/>
            <person name="Misra M."/>
            <person name="Lapidus A."/>
            <person name="Nolan M."/>
            <person name="Lucas S."/>
            <person name="Deshpande S."/>
            <person name="Cheng J.F."/>
            <person name="Tapia R."/>
            <person name="Goodwin L.A."/>
            <person name="Pitluck S."/>
            <person name="Liolios K."/>
            <person name="Pagani I."/>
            <person name="Ivanova N."/>
            <person name="Mikhailova N."/>
            <person name="Pati A."/>
            <person name="Chen A."/>
            <person name="Palaniappan K."/>
            <person name="Land M."/>
            <person name="Hauser L."/>
            <person name="Pan C."/>
            <person name="Jeffries C.D."/>
            <person name="Detter J.C."/>
            <person name="Brambilla E.M."/>
            <person name="Rohde M."/>
            <person name="Djao O.D."/>
            <person name="Goker M."/>
            <person name="Sikorski J."/>
            <person name="Tindall B.J."/>
            <person name="Woyke T."/>
            <person name="Bristow J."/>
            <person name="Eisen J.A."/>
            <person name="Markowitz V."/>
            <person name="Hugenholtz P."/>
            <person name="Kyrpides N.C."/>
            <person name="Klenk H.P."/>
            <person name="Mavromatis K."/>
        </authorList>
    </citation>
    <scope>NUCLEOTIDE SEQUENCE [LARGE SCALE GENOMIC DNA]</scope>
    <source>
        <strain evidence="4">ATCC 29530 / DSM 19594 / LMG 11500 / NCIMB 11436 / LSU 4</strain>
    </source>
</reference>
<dbReference type="Pfam" id="PF13539">
    <property type="entry name" value="Peptidase_M15_4"/>
    <property type="match status" value="1"/>
</dbReference>
<dbReference type="GO" id="GO:0008233">
    <property type="term" value="F:peptidase activity"/>
    <property type="evidence" value="ECO:0007669"/>
    <property type="project" value="InterPro"/>
</dbReference>
<feature type="signal peptide" evidence="1">
    <location>
        <begin position="1"/>
        <end position="50"/>
    </location>
</feature>
<evidence type="ECO:0000313" key="4">
    <source>
        <dbReference type="Proteomes" id="UP000000493"/>
    </source>
</evidence>
<sequence length="279" mass="32338">MKSSPVLNSLLRLPAIVSSRTFRPFLIRKNPRCTAPALSAFLLCCSTAYAQSEYLKAYPAHIARVTKNEIIWKDSTVMPFDDGQRKSFAQLLENADPEDQLVQRYPTSGAPKPPSVNQDPGRFRYEPFFRKMYGNTEAEVRKNLVEIIWLPNTLKKPLLVTKINNVDKQLQAVSDELERHPELLKYVNDPAGTFSWRVISGTNRLSMHSYGTAIDINLSLSHYWQWDCHCKDETLPLTYRNLIAVKVVEIFEKHGFIWGGKWYHYDTMHFEYRPELLLK</sequence>
<evidence type="ECO:0000313" key="3">
    <source>
        <dbReference type="EMBL" id="AEI47903.1"/>
    </source>
</evidence>
<gene>
    <name evidence="3" type="ordered locus">Runsl_1478</name>
</gene>
<dbReference type="KEGG" id="rsi:Runsl_1478"/>
<accession>A0A7U3ZIN0</accession>
<dbReference type="InterPro" id="IPR039561">
    <property type="entry name" value="Peptidase_M15C"/>
</dbReference>
<name>A0A7U3ZIN0_RUNSL</name>
<dbReference type="Gene3D" id="3.30.1380.10">
    <property type="match status" value="1"/>
</dbReference>
<reference evidence="4" key="1">
    <citation type="submission" date="2011-06" db="EMBL/GenBank/DDBJ databases">
        <title>The complete genome of chromosome of Runella slithyformis DSM 19594.</title>
        <authorList>
            <consortium name="US DOE Joint Genome Institute (JGI-PGF)"/>
            <person name="Lucas S."/>
            <person name="Han J."/>
            <person name="Lapidus A."/>
            <person name="Bruce D."/>
            <person name="Goodwin L."/>
            <person name="Pitluck S."/>
            <person name="Peters L."/>
            <person name="Kyrpides N."/>
            <person name="Mavromatis K."/>
            <person name="Ivanova N."/>
            <person name="Ovchinnikova G."/>
            <person name="Zhang X."/>
            <person name="Misra M."/>
            <person name="Detter J.C."/>
            <person name="Tapia R."/>
            <person name="Han C."/>
            <person name="Land M."/>
            <person name="Hauser L."/>
            <person name="Markowitz V."/>
            <person name="Cheng J.-F."/>
            <person name="Hugenholtz P."/>
            <person name="Woyke T."/>
            <person name="Wu D."/>
            <person name="Tindall B."/>
            <person name="Faehrich R."/>
            <person name="Brambilla E."/>
            <person name="Klenk H.-P."/>
            <person name="Eisen J.A."/>
        </authorList>
    </citation>
    <scope>NUCLEOTIDE SEQUENCE [LARGE SCALE GENOMIC DNA]</scope>
    <source>
        <strain evidence="4">ATCC 29530 / DSM 19594 / LMG 11500 / NCIMB 11436 / LSU 4</strain>
    </source>
</reference>
<evidence type="ECO:0000259" key="2">
    <source>
        <dbReference type="Pfam" id="PF13539"/>
    </source>
</evidence>
<evidence type="ECO:0000256" key="1">
    <source>
        <dbReference type="SAM" id="SignalP"/>
    </source>
</evidence>
<dbReference type="InterPro" id="IPR009045">
    <property type="entry name" value="Zn_M74/Hedgehog-like"/>
</dbReference>
<dbReference type="SUPFAM" id="SSF55166">
    <property type="entry name" value="Hedgehog/DD-peptidase"/>
    <property type="match status" value="1"/>
</dbReference>
<dbReference type="AlphaFoldDB" id="A0A7U3ZIN0"/>